<evidence type="ECO:0000256" key="1">
    <source>
        <dbReference type="SAM" id="MobiDB-lite"/>
    </source>
</evidence>
<sequence>MPFNLTSLAPLLIIAPSLTSRQYYHDKTSKHAFESHGSSKSRAALCARPSTSRSVQ</sequence>
<keyword evidence="2" id="KW-0732">Signal</keyword>
<feature type="region of interest" description="Disordered" evidence="1">
    <location>
        <begin position="31"/>
        <end position="56"/>
    </location>
</feature>
<name>A0A0C9Y0T2_9AGAR</name>
<reference evidence="3 4" key="1">
    <citation type="submission" date="2014-04" db="EMBL/GenBank/DDBJ databases">
        <authorList>
            <consortium name="DOE Joint Genome Institute"/>
            <person name="Kuo A."/>
            <person name="Kohler A."/>
            <person name="Nagy L.G."/>
            <person name="Floudas D."/>
            <person name="Copeland A."/>
            <person name="Barry K.W."/>
            <person name="Cichocki N."/>
            <person name="Veneault-Fourrey C."/>
            <person name="LaButti K."/>
            <person name="Lindquist E.A."/>
            <person name="Lipzen A."/>
            <person name="Lundell T."/>
            <person name="Morin E."/>
            <person name="Murat C."/>
            <person name="Sun H."/>
            <person name="Tunlid A."/>
            <person name="Henrissat B."/>
            <person name="Grigoriev I.V."/>
            <person name="Hibbett D.S."/>
            <person name="Martin F."/>
            <person name="Nordberg H.P."/>
            <person name="Cantor M.N."/>
            <person name="Hua S.X."/>
        </authorList>
    </citation>
    <scope>NUCLEOTIDE SEQUENCE [LARGE SCALE GENOMIC DNA]</scope>
    <source>
        <strain evidence="3 4">LaAM-08-1</strain>
    </source>
</reference>
<keyword evidence="4" id="KW-1185">Reference proteome</keyword>
<evidence type="ECO:0000256" key="2">
    <source>
        <dbReference type="SAM" id="SignalP"/>
    </source>
</evidence>
<dbReference type="HOGENOM" id="CLU_3014524_0_0_1"/>
<proteinExistence type="predicted"/>
<dbReference type="EMBL" id="KN838578">
    <property type="protein sequence ID" value="KIK03602.1"/>
    <property type="molecule type" value="Genomic_DNA"/>
</dbReference>
<dbReference type="AlphaFoldDB" id="A0A0C9Y0T2"/>
<protein>
    <submittedName>
        <fullName evidence="3">Uncharacterized protein</fullName>
    </submittedName>
</protein>
<gene>
    <name evidence="3" type="ORF">K443DRAFT_653001</name>
</gene>
<feature type="signal peptide" evidence="2">
    <location>
        <begin position="1"/>
        <end position="19"/>
    </location>
</feature>
<dbReference type="Proteomes" id="UP000054477">
    <property type="component" value="Unassembled WGS sequence"/>
</dbReference>
<reference evidence="4" key="2">
    <citation type="submission" date="2015-01" db="EMBL/GenBank/DDBJ databases">
        <title>Evolutionary Origins and Diversification of the Mycorrhizal Mutualists.</title>
        <authorList>
            <consortium name="DOE Joint Genome Institute"/>
            <consortium name="Mycorrhizal Genomics Consortium"/>
            <person name="Kohler A."/>
            <person name="Kuo A."/>
            <person name="Nagy L.G."/>
            <person name="Floudas D."/>
            <person name="Copeland A."/>
            <person name="Barry K.W."/>
            <person name="Cichocki N."/>
            <person name="Veneault-Fourrey C."/>
            <person name="LaButti K."/>
            <person name="Lindquist E.A."/>
            <person name="Lipzen A."/>
            <person name="Lundell T."/>
            <person name="Morin E."/>
            <person name="Murat C."/>
            <person name="Riley R."/>
            <person name="Ohm R."/>
            <person name="Sun H."/>
            <person name="Tunlid A."/>
            <person name="Henrissat B."/>
            <person name="Grigoriev I.V."/>
            <person name="Hibbett D.S."/>
            <person name="Martin F."/>
        </authorList>
    </citation>
    <scope>NUCLEOTIDE SEQUENCE [LARGE SCALE GENOMIC DNA]</scope>
    <source>
        <strain evidence="4">LaAM-08-1</strain>
    </source>
</reference>
<accession>A0A0C9Y0T2</accession>
<evidence type="ECO:0000313" key="3">
    <source>
        <dbReference type="EMBL" id="KIK03602.1"/>
    </source>
</evidence>
<organism evidence="3 4">
    <name type="scientific">Laccaria amethystina LaAM-08-1</name>
    <dbReference type="NCBI Taxonomy" id="1095629"/>
    <lineage>
        <taxon>Eukaryota</taxon>
        <taxon>Fungi</taxon>
        <taxon>Dikarya</taxon>
        <taxon>Basidiomycota</taxon>
        <taxon>Agaricomycotina</taxon>
        <taxon>Agaricomycetes</taxon>
        <taxon>Agaricomycetidae</taxon>
        <taxon>Agaricales</taxon>
        <taxon>Agaricineae</taxon>
        <taxon>Hydnangiaceae</taxon>
        <taxon>Laccaria</taxon>
    </lineage>
</organism>
<evidence type="ECO:0000313" key="4">
    <source>
        <dbReference type="Proteomes" id="UP000054477"/>
    </source>
</evidence>
<feature type="chain" id="PRO_5002206493" evidence="2">
    <location>
        <begin position="20"/>
        <end position="56"/>
    </location>
</feature>